<dbReference type="InterPro" id="IPR036961">
    <property type="entry name" value="Kinesin_motor_dom_sf"/>
</dbReference>
<sequence length="182" mass="20306">MTMKTPGTPASKIERTPVSTPGGPRAREDKIVVTVRLRPLNRREQLAKDQVAWDCIDDYTIMYKPPPHERAAQPSSFTFDKVFGPASVTEAVYEEGVKNVALSALMGINATVFAYGQTSSGKTYTMRGITEKAVNDIYNHIMNNPERNFTIKISGLEIYNENVRDLLNTEPGRSLKLLDDPE</sequence>
<accession>A0A2K3MCU0</accession>
<feature type="non-terminal residue" evidence="5">
    <location>
        <position position="182"/>
    </location>
</feature>
<dbReference type="Proteomes" id="UP000236291">
    <property type="component" value="Unassembled WGS sequence"/>
</dbReference>
<reference evidence="5 6" key="2">
    <citation type="journal article" date="2017" name="Front. Plant Sci.">
        <title>Gene Classification and Mining of Molecular Markers Useful in Red Clover (Trifolium pratense) Breeding.</title>
        <authorList>
            <person name="Istvanek J."/>
            <person name="Dluhosova J."/>
            <person name="Dluhos P."/>
            <person name="Patkova L."/>
            <person name="Nedelnik J."/>
            <person name="Repkova J."/>
        </authorList>
    </citation>
    <scope>NUCLEOTIDE SEQUENCE [LARGE SCALE GENOMIC DNA]</scope>
    <source>
        <strain evidence="6">cv. Tatra</strain>
        <tissue evidence="5">Young leaves</tissue>
    </source>
</reference>
<organism evidence="5 6">
    <name type="scientific">Trifolium pratense</name>
    <name type="common">Red clover</name>
    <dbReference type="NCBI Taxonomy" id="57577"/>
    <lineage>
        <taxon>Eukaryota</taxon>
        <taxon>Viridiplantae</taxon>
        <taxon>Streptophyta</taxon>
        <taxon>Embryophyta</taxon>
        <taxon>Tracheophyta</taxon>
        <taxon>Spermatophyta</taxon>
        <taxon>Magnoliopsida</taxon>
        <taxon>eudicotyledons</taxon>
        <taxon>Gunneridae</taxon>
        <taxon>Pentapetalae</taxon>
        <taxon>rosids</taxon>
        <taxon>fabids</taxon>
        <taxon>Fabales</taxon>
        <taxon>Fabaceae</taxon>
        <taxon>Papilionoideae</taxon>
        <taxon>50 kb inversion clade</taxon>
        <taxon>NPAAA clade</taxon>
        <taxon>Hologalegina</taxon>
        <taxon>IRL clade</taxon>
        <taxon>Trifolieae</taxon>
        <taxon>Trifolium</taxon>
    </lineage>
</organism>
<evidence type="ECO:0000256" key="1">
    <source>
        <dbReference type="ARBA" id="ARBA00023175"/>
    </source>
</evidence>
<feature type="domain" description="Kinesin motor" evidence="4">
    <location>
        <begin position="30"/>
        <end position="182"/>
    </location>
</feature>
<dbReference type="InterPro" id="IPR027640">
    <property type="entry name" value="Kinesin-like_fam"/>
</dbReference>
<name>A0A2K3MCU0_TRIPR</name>
<protein>
    <submittedName>
        <fullName evidence="5">Kinesin-II 95 kDa subunit-like protein</fullName>
    </submittedName>
</protein>
<evidence type="ECO:0000313" key="6">
    <source>
        <dbReference type="Proteomes" id="UP000236291"/>
    </source>
</evidence>
<dbReference type="EMBL" id="ASHM01057193">
    <property type="protein sequence ID" value="PNX88614.1"/>
    <property type="molecule type" value="Genomic_DNA"/>
</dbReference>
<evidence type="ECO:0000256" key="2">
    <source>
        <dbReference type="PROSITE-ProRule" id="PRU00283"/>
    </source>
</evidence>
<keyword evidence="1 2" id="KW-0505">Motor protein</keyword>
<proteinExistence type="inferred from homology"/>
<dbReference type="Pfam" id="PF00225">
    <property type="entry name" value="Kinesin"/>
    <property type="match status" value="1"/>
</dbReference>
<dbReference type="PANTHER" id="PTHR47968">
    <property type="entry name" value="CENTROMERE PROTEIN E"/>
    <property type="match status" value="1"/>
</dbReference>
<dbReference type="STRING" id="57577.A0A2K3MCU0"/>
<reference evidence="5 6" key="1">
    <citation type="journal article" date="2014" name="Am. J. Bot.">
        <title>Genome assembly and annotation for red clover (Trifolium pratense; Fabaceae).</title>
        <authorList>
            <person name="Istvanek J."/>
            <person name="Jaros M."/>
            <person name="Krenek A."/>
            <person name="Repkova J."/>
        </authorList>
    </citation>
    <scope>NUCLEOTIDE SEQUENCE [LARGE SCALE GENOMIC DNA]</scope>
    <source>
        <strain evidence="6">cv. Tatra</strain>
        <tissue evidence="5">Young leaves</tissue>
    </source>
</reference>
<dbReference type="GO" id="GO:0005524">
    <property type="term" value="F:ATP binding"/>
    <property type="evidence" value="ECO:0007669"/>
    <property type="project" value="UniProtKB-UniRule"/>
</dbReference>
<dbReference type="GO" id="GO:0003777">
    <property type="term" value="F:microtubule motor activity"/>
    <property type="evidence" value="ECO:0007669"/>
    <property type="project" value="InterPro"/>
</dbReference>
<dbReference type="GO" id="GO:0008017">
    <property type="term" value="F:microtubule binding"/>
    <property type="evidence" value="ECO:0007669"/>
    <property type="project" value="InterPro"/>
</dbReference>
<evidence type="ECO:0000259" key="4">
    <source>
        <dbReference type="PROSITE" id="PS50067"/>
    </source>
</evidence>
<dbReference type="InterPro" id="IPR027417">
    <property type="entry name" value="P-loop_NTPase"/>
</dbReference>
<dbReference type="ExpressionAtlas" id="A0A2K3MCU0">
    <property type="expression patterns" value="baseline"/>
</dbReference>
<gene>
    <name evidence="5" type="ORF">L195_g044721</name>
</gene>
<dbReference type="AlphaFoldDB" id="A0A2K3MCU0"/>
<comment type="similarity">
    <text evidence="2">Belongs to the TRAFAC class myosin-kinesin ATPase superfamily. Kinesin family.</text>
</comment>
<dbReference type="Gene3D" id="3.40.850.10">
    <property type="entry name" value="Kinesin motor domain"/>
    <property type="match status" value="1"/>
</dbReference>
<keyword evidence="2" id="KW-0547">Nucleotide-binding</keyword>
<dbReference type="PANTHER" id="PTHR47968:SF23">
    <property type="entry name" value="KINESIN-LIKE PROTEIN KIN-7A"/>
    <property type="match status" value="1"/>
</dbReference>
<dbReference type="SMART" id="SM00129">
    <property type="entry name" value="KISc"/>
    <property type="match status" value="1"/>
</dbReference>
<dbReference type="InterPro" id="IPR001752">
    <property type="entry name" value="Kinesin_motor_dom"/>
</dbReference>
<evidence type="ECO:0000313" key="5">
    <source>
        <dbReference type="EMBL" id="PNX88614.1"/>
    </source>
</evidence>
<evidence type="ECO:0000256" key="3">
    <source>
        <dbReference type="SAM" id="MobiDB-lite"/>
    </source>
</evidence>
<feature type="region of interest" description="Disordered" evidence="3">
    <location>
        <begin position="1"/>
        <end position="27"/>
    </location>
</feature>
<feature type="binding site" evidence="2">
    <location>
        <begin position="116"/>
        <end position="123"/>
    </location>
    <ligand>
        <name>ATP</name>
        <dbReference type="ChEBI" id="CHEBI:30616"/>
    </ligand>
</feature>
<dbReference type="PROSITE" id="PS50067">
    <property type="entry name" value="KINESIN_MOTOR_2"/>
    <property type="match status" value="1"/>
</dbReference>
<dbReference type="SUPFAM" id="SSF52540">
    <property type="entry name" value="P-loop containing nucleoside triphosphate hydrolases"/>
    <property type="match status" value="1"/>
</dbReference>
<dbReference type="GO" id="GO:0007018">
    <property type="term" value="P:microtubule-based movement"/>
    <property type="evidence" value="ECO:0007669"/>
    <property type="project" value="InterPro"/>
</dbReference>
<keyword evidence="2" id="KW-0067">ATP-binding</keyword>
<comment type="caution">
    <text evidence="5">The sequence shown here is derived from an EMBL/GenBank/DDBJ whole genome shotgun (WGS) entry which is preliminary data.</text>
</comment>